<sequence length="84" mass="9629">MKCSLHDRVHYSLAFLLFVGLGLVFFSYCQANAEDARAFLFTKLGDGTLKVRNIRIHLRYVTSAVSLSPLLHTFVHSRPFLNTW</sequence>
<comment type="caution">
    <text evidence="1">The sequence shown here is derived from an EMBL/GenBank/DDBJ whole genome shotgun (WGS) entry which is preliminary data.</text>
</comment>
<accession>A0AA39Q3A5</accession>
<proteinExistence type="predicted"/>
<evidence type="ECO:0000313" key="2">
    <source>
        <dbReference type="Proteomes" id="UP001175228"/>
    </source>
</evidence>
<gene>
    <name evidence="1" type="ORF">EDD18DRAFT_343176</name>
</gene>
<reference evidence="1" key="1">
    <citation type="submission" date="2023-06" db="EMBL/GenBank/DDBJ databases">
        <authorList>
            <consortium name="Lawrence Berkeley National Laboratory"/>
            <person name="Ahrendt S."/>
            <person name="Sahu N."/>
            <person name="Indic B."/>
            <person name="Wong-Bajracharya J."/>
            <person name="Merenyi Z."/>
            <person name="Ke H.-M."/>
            <person name="Monk M."/>
            <person name="Kocsube S."/>
            <person name="Drula E."/>
            <person name="Lipzen A."/>
            <person name="Balint B."/>
            <person name="Henrissat B."/>
            <person name="Andreopoulos B."/>
            <person name="Martin F.M."/>
            <person name="Harder C.B."/>
            <person name="Rigling D."/>
            <person name="Ford K.L."/>
            <person name="Foster G.D."/>
            <person name="Pangilinan J."/>
            <person name="Papanicolaou A."/>
            <person name="Barry K."/>
            <person name="LaButti K."/>
            <person name="Viragh M."/>
            <person name="Koriabine M."/>
            <person name="Yan M."/>
            <person name="Riley R."/>
            <person name="Champramary S."/>
            <person name="Plett K.L."/>
            <person name="Tsai I.J."/>
            <person name="Slot J."/>
            <person name="Sipos G."/>
            <person name="Plett J."/>
            <person name="Nagy L.G."/>
            <person name="Grigoriev I.V."/>
        </authorList>
    </citation>
    <scope>NUCLEOTIDE SEQUENCE</scope>
    <source>
        <strain evidence="1">HWK02</strain>
    </source>
</reference>
<protein>
    <submittedName>
        <fullName evidence="1">Uncharacterized protein</fullName>
    </submittedName>
</protein>
<dbReference type="Proteomes" id="UP001175228">
    <property type="component" value="Unassembled WGS sequence"/>
</dbReference>
<evidence type="ECO:0000313" key="1">
    <source>
        <dbReference type="EMBL" id="KAK0494464.1"/>
    </source>
</evidence>
<organism evidence="1 2">
    <name type="scientific">Armillaria luteobubalina</name>
    <dbReference type="NCBI Taxonomy" id="153913"/>
    <lineage>
        <taxon>Eukaryota</taxon>
        <taxon>Fungi</taxon>
        <taxon>Dikarya</taxon>
        <taxon>Basidiomycota</taxon>
        <taxon>Agaricomycotina</taxon>
        <taxon>Agaricomycetes</taxon>
        <taxon>Agaricomycetidae</taxon>
        <taxon>Agaricales</taxon>
        <taxon>Marasmiineae</taxon>
        <taxon>Physalacriaceae</taxon>
        <taxon>Armillaria</taxon>
    </lineage>
</organism>
<dbReference type="EMBL" id="JAUEPU010000020">
    <property type="protein sequence ID" value="KAK0494464.1"/>
    <property type="molecule type" value="Genomic_DNA"/>
</dbReference>
<keyword evidence="2" id="KW-1185">Reference proteome</keyword>
<name>A0AA39Q3A5_9AGAR</name>
<dbReference type="AlphaFoldDB" id="A0AA39Q3A5"/>